<dbReference type="InterPro" id="IPR016024">
    <property type="entry name" value="ARM-type_fold"/>
</dbReference>
<evidence type="ECO:0000256" key="2">
    <source>
        <dbReference type="SAM" id="MobiDB-lite"/>
    </source>
</evidence>
<feature type="region of interest" description="Disordered" evidence="2">
    <location>
        <begin position="276"/>
        <end position="328"/>
    </location>
</feature>
<dbReference type="RefSeq" id="XP_064667724.1">
    <property type="nucleotide sequence ID" value="XM_064813173.1"/>
</dbReference>
<organism evidence="3 4">
    <name type="scientific">Canariomyces notabilis</name>
    <dbReference type="NCBI Taxonomy" id="2074819"/>
    <lineage>
        <taxon>Eukaryota</taxon>
        <taxon>Fungi</taxon>
        <taxon>Dikarya</taxon>
        <taxon>Ascomycota</taxon>
        <taxon>Pezizomycotina</taxon>
        <taxon>Sordariomycetes</taxon>
        <taxon>Sordariomycetidae</taxon>
        <taxon>Sordariales</taxon>
        <taxon>Chaetomiaceae</taxon>
        <taxon>Canariomyces</taxon>
    </lineage>
</organism>
<accession>A0AAN6QHA4</accession>
<gene>
    <name evidence="3" type="ORF">N656DRAFT_758203</name>
</gene>
<evidence type="ECO:0000313" key="4">
    <source>
        <dbReference type="Proteomes" id="UP001302812"/>
    </source>
</evidence>
<dbReference type="Proteomes" id="UP001302812">
    <property type="component" value="Unassembled WGS sequence"/>
</dbReference>
<proteinExistence type="predicted"/>
<dbReference type="GeneID" id="89937298"/>
<evidence type="ECO:0000256" key="1">
    <source>
        <dbReference type="SAM" id="Coils"/>
    </source>
</evidence>
<comment type="caution">
    <text evidence="3">The sequence shown here is derived from an EMBL/GenBank/DDBJ whole genome shotgun (WGS) entry which is preliminary data.</text>
</comment>
<keyword evidence="4" id="KW-1185">Reference proteome</keyword>
<feature type="compositionally biased region" description="Acidic residues" evidence="2">
    <location>
        <begin position="282"/>
        <end position="318"/>
    </location>
</feature>
<evidence type="ECO:0000313" key="3">
    <source>
        <dbReference type="EMBL" id="KAK4110154.1"/>
    </source>
</evidence>
<reference evidence="3" key="1">
    <citation type="journal article" date="2023" name="Mol. Phylogenet. Evol.">
        <title>Genome-scale phylogeny and comparative genomics of the fungal order Sordariales.</title>
        <authorList>
            <person name="Hensen N."/>
            <person name="Bonometti L."/>
            <person name="Westerberg I."/>
            <person name="Brannstrom I.O."/>
            <person name="Guillou S."/>
            <person name="Cros-Aarteil S."/>
            <person name="Calhoun S."/>
            <person name="Haridas S."/>
            <person name="Kuo A."/>
            <person name="Mondo S."/>
            <person name="Pangilinan J."/>
            <person name="Riley R."/>
            <person name="LaButti K."/>
            <person name="Andreopoulos B."/>
            <person name="Lipzen A."/>
            <person name="Chen C."/>
            <person name="Yan M."/>
            <person name="Daum C."/>
            <person name="Ng V."/>
            <person name="Clum A."/>
            <person name="Steindorff A."/>
            <person name="Ohm R.A."/>
            <person name="Martin F."/>
            <person name="Silar P."/>
            <person name="Natvig D.O."/>
            <person name="Lalanne C."/>
            <person name="Gautier V."/>
            <person name="Ament-Velasquez S.L."/>
            <person name="Kruys A."/>
            <person name="Hutchinson M.I."/>
            <person name="Powell A.J."/>
            <person name="Barry K."/>
            <person name="Miller A.N."/>
            <person name="Grigoriev I.V."/>
            <person name="Debuchy R."/>
            <person name="Gladieux P."/>
            <person name="Hiltunen Thoren M."/>
            <person name="Johannesson H."/>
        </authorList>
    </citation>
    <scope>NUCLEOTIDE SEQUENCE</scope>
    <source>
        <strain evidence="3">CBS 508.74</strain>
    </source>
</reference>
<reference evidence="3" key="2">
    <citation type="submission" date="2023-05" db="EMBL/GenBank/DDBJ databases">
        <authorList>
            <consortium name="Lawrence Berkeley National Laboratory"/>
            <person name="Steindorff A."/>
            <person name="Hensen N."/>
            <person name="Bonometti L."/>
            <person name="Westerberg I."/>
            <person name="Brannstrom I.O."/>
            <person name="Guillou S."/>
            <person name="Cros-Aarteil S."/>
            <person name="Calhoun S."/>
            <person name="Haridas S."/>
            <person name="Kuo A."/>
            <person name="Mondo S."/>
            <person name="Pangilinan J."/>
            <person name="Riley R."/>
            <person name="Labutti K."/>
            <person name="Andreopoulos B."/>
            <person name="Lipzen A."/>
            <person name="Chen C."/>
            <person name="Yanf M."/>
            <person name="Daum C."/>
            <person name="Ng V."/>
            <person name="Clum A."/>
            <person name="Ohm R."/>
            <person name="Martin F."/>
            <person name="Silar P."/>
            <person name="Natvig D."/>
            <person name="Lalanne C."/>
            <person name="Gautier V."/>
            <person name="Ament-Velasquez S.L."/>
            <person name="Kruys A."/>
            <person name="Hutchinson M.I."/>
            <person name="Powell A.J."/>
            <person name="Barry K."/>
            <person name="Miller A.N."/>
            <person name="Grigoriev I.V."/>
            <person name="Debuchy R."/>
            <person name="Gladieux P."/>
            <person name="Thoren M.H."/>
            <person name="Johannesson H."/>
        </authorList>
    </citation>
    <scope>NUCLEOTIDE SEQUENCE</scope>
    <source>
        <strain evidence="3">CBS 508.74</strain>
    </source>
</reference>
<dbReference type="SUPFAM" id="SSF48371">
    <property type="entry name" value="ARM repeat"/>
    <property type="match status" value="1"/>
</dbReference>
<sequence>MPYDDIIRNGFRCSFGRFYARHCVERVDSSSLKSMFLPRLTGGCPSEDFVRGQLQHYGVDYDEKDFTGNGTRLMKKVLQAGKCDKVPNHIAQLRLQMHMEWLEQLSEEELSGHPEWIMEKYIVDGSGKPDPAKTTKVVGIPYPLDSEYRAGQLSQAARRVSSTQTIYLGWDRNAVEKAAKDHAAKEERAERAKAAAREEERASKHRKYLANAKMLTPDYRAPSPIGHYIVDCDEIERNWPDLSQDMTLAIHGTPNHGIYQASFDFGVSKGVNDTRLRRTHDDEFDDEEDDDEFDDEEDDDEDEDEEDDDEDEDEDEDEDRKIPLWKTKATNKLPRGRPLKKARVTGAGRSAKYFVRLKSREYRTGMIYPRPQKGTIRFSGPDLSSFTGEVDISGIDRGIFFKARKISAVPQRPRNSWDNYSEAAYERARVDRWR</sequence>
<keyword evidence="1" id="KW-0175">Coiled coil</keyword>
<feature type="coiled-coil region" evidence="1">
    <location>
        <begin position="175"/>
        <end position="202"/>
    </location>
</feature>
<dbReference type="EMBL" id="MU853352">
    <property type="protein sequence ID" value="KAK4110154.1"/>
    <property type="molecule type" value="Genomic_DNA"/>
</dbReference>
<dbReference type="AlphaFoldDB" id="A0AAN6QHA4"/>
<name>A0AAN6QHA4_9PEZI</name>
<protein>
    <submittedName>
        <fullName evidence="3">Uncharacterized protein</fullName>
    </submittedName>
</protein>